<comment type="caution">
    <text evidence="7">The sequence shown here is derived from an EMBL/GenBank/DDBJ whole genome shotgun (WGS) entry which is preliminary data.</text>
</comment>
<evidence type="ECO:0008006" key="9">
    <source>
        <dbReference type="Google" id="ProtNLM"/>
    </source>
</evidence>
<dbReference type="GO" id="GO:0016020">
    <property type="term" value="C:membrane"/>
    <property type="evidence" value="ECO:0007669"/>
    <property type="project" value="UniProtKB-SubCell"/>
</dbReference>
<evidence type="ECO:0000256" key="5">
    <source>
        <dbReference type="SAM" id="MobiDB-lite"/>
    </source>
</evidence>
<dbReference type="PANTHER" id="PTHR48022">
    <property type="entry name" value="PLASTIDIC GLUCOSE TRANSPORTER 4"/>
    <property type="match status" value="1"/>
</dbReference>
<organism evidence="7 8">
    <name type="scientific">Penicillium hordei</name>
    <dbReference type="NCBI Taxonomy" id="40994"/>
    <lineage>
        <taxon>Eukaryota</taxon>
        <taxon>Fungi</taxon>
        <taxon>Dikarya</taxon>
        <taxon>Ascomycota</taxon>
        <taxon>Pezizomycotina</taxon>
        <taxon>Eurotiomycetes</taxon>
        <taxon>Eurotiomycetidae</taxon>
        <taxon>Eurotiales</taxon>
        <taxon>Aspergillaceae</taxon>
        <taxon>Penicillium</taxon>
    </lineage>
</organism>
<dbReference type="InterPro" id="IPR036259">
    <property type="entry name" value="MFS_trans_sf"/>
</dbReference>
<evidence type="ECO:0000256" key="2">
    <source>
        <dbReference type="ARBA" id="ARBA00022692"/>
    </source>
</evidence>
<keyword evidence="8" id="KW-1185">Reference proteome</keyword>
<feature type="transmembrane region" description="Helical" evidence="6">
    <location>
        <begin position="70"/>
        <end position="89"/>
    </location>
</feature>
<dbReference type="Proteomes" id="UP001213799">
    <property type="component" value="Unassembled WGS sequence"/>
</dbReference>
<evidence type="ECO:0000256" key="4">
    <source>
        <dbReference type="ARBA" id="ARBA00023136"/>
    </source>
</evidence>
<reference evidence="7" key="2">
    <citation type="submission" date="2023-01" db="EMBL/GenBank/DDBJ databases">
        <authorList>
            <person name="Petersen C."/>
        </authorList>
    </citation>
    <scope>NUCLEOTIDE SEQUENCE</scope>
    <source>
        <strain evidence="7">IBT 12815</strain>
    </source>
</reference>
<gene>
    <name evidence="7" type="ORF">N7537_004008</name>
</gene>
<evidence type="ECO:0000313" key="8">
    <source>
        <dbReference type="Proteomes" id="UP001213799"/>
    </source>
</evidence>
<keyword evidence="2 6" id="KW-0812">Transmembrane</keyword>
<sequence>MISTGGAIESSSIVANLSLQAKKACAALLILWKGQLCERIIFLASMGSFLTSVPINFVNPYVQTSIGVRVTFIYGAFSIAALGFVWFYVPETKGRSLEDIDVMFQAQVPVWRLNRYVCTGLGAQMGGEKYPVGHADTNDEKRDGPTTEEVE</sequence>
<dbReference type="RefSeq" id="XP_056754814.1">
    <property type="nucleotide sequence ID" value="XM_056895066.1"/>
</dbReference>
<protein>
    <recommendedName>
        <fullName evidence="9">Major facilitator superfamily (MFS) profile domain-containing protein</fullName>
    </recommendedName>
</protein>
<evidence type="ECO:0000256" key="6">
    <source>
        <dbReference type="SAM" id="Phobius"/>
    </source>
</evidence>
<feature type="region of interest" description="Disordered" evidence="5">
    <location>
        <begin position="129"/>
        <end position="151"/>
    </location>
</feature>
<dbReference type="InterPro" id="IPR050360">
    <property type="entry name" value="MFS_Sugar_Transporters"/>
</dbReference>
<name>A0AAD6EAQ2_9EURO</name>
<evidence type="ECO:0000256" key="3">
    <source>
        <dbReference type="ARBA" id="ARBA00022989"/>
    </source>
</evidence>
<reference evidence="7" key="1">
    <citation type="journal article" date="2023" name="IMA Fungus">
        <title>Comparative genomic study of the Penicillium genus elucidates a diverse pangenome and 15 lateral gene transfer events.</title>
        <authorList>
            <person name="Petersen C."/>
            <person name="Sorensen T."/>
            <person name="Nielsen M.R."/>
            <person name="Sondergaard T.E."/>
            <person name="Sorensen J.L."/>
            <person name="Fitzpatrick D.A."/>
            <person name="Frisvad J.C."/>
            <person name="Nielsen K.L."/>
        </authorList>
    </citation>
    <scope>NUCLEOTIDE SEQUENCE</scope>
    <source>
        <strain evidence="7">IBT 12815</strain>
    </source>
</reference>
<dbReference type="AlphaFoldDB" id="A0AAD6EAQ2"/>
<feature type="compositionally biased region" description="Basic and acidic residues" evidence="5">
    <location>
        <begin position="136"/>
        <end position="145"/>
    </location>
</feature>
<keyword evidence="3 6" id="KW-1133">Transmembrane helix</keyword>
<dbReference type="Gene3D" id="1.20.1250.20">
    <property type="entry name" value="MFS general substrate transporter like domains"/>
    <property type="match status" value="1"/>
</dbReference>
<dbReference type="EMBL" id="JAQJAE010000002">
    <property type="protein sequence ID" value="KAJ5607389.1"/>
    <property type="molecule type" value="Genomic_DNA"/>
</dbReference>
<keyword evidence="4 6" id="KW-0472">Membrane</keyword>
<dbReference type="PANTHER" id="PTHR48022:SF2">
    <property type="entry name" value="PLASTIDIC GLUCOSE TRANSPORTER 4"/>
    <property type="match status" value="1"/>
</dbReference>
<evidence type="ECO:0000313" key="7">
    <source>
        <dbReference type="EMBL" id="KAJ5607389.1"/>
    </source>
</evidence>
<accession>A0AAD6EAQ2</accession>
<dbReference type="Pfam" id="PF00083">
    <property type="entry name" value="Sugar_tr"/>
    <property type="match status" value="1"/>
</dbReference>
<evidence type="ECO:0000256" key="1">
    <source>
        <dbReference type="ARBA" id="ARBA00004141"/>
    </source>
</evidence>
<proteinExistence type="predicted"/>
<feature type="transmembrane region" description="Helical" evidence="6">
    <location>
        <begin position="40"/>
        <end position="58"/>
    </location>
</feature>
<dbReference type="GeneID" id="81585308"/>
<dbReference type="InterPro" id="IPR005828">
    <property type="entry name" value="MFS_sugar_transport-like"/>
</dbReference>
<dbReference type="GO" id="GO:0005351">
    <property type="term" value="F:carbohydrate:proton symporter activity"/>
    <property type="evidence" value="ECO:0007669"/>
    <property type="project" value="TreeGrafter"/>
</dbReference>
<comment type="subcellular location">
    <subcellularLocation>
        <location evidence="1">Membrane</location>
        <topology evidence="1">Multi-pass membrane protein</topology>
    </subcellularLocation>
</comment>